<dbReference type="RefSeq" id="WP_182459478.1">
    <property type="nucleotide sequence ID" value="NZ_CP059732.1"/>
</dbReference>
<accession>A0A7G5GTI7</accession>
<keyword evidence="4 10" id="KW-0808">Transferase</keyword>
<dbReference type="GO" id="GO:0004385">
    <property type="term" value="F:GMP kinase activity"/>
    <property type="evidence" value="ECO:0007669"/>
    <property type="project" value="UniProtKB-EC"/>
</dbReference>
<dbReference type="Gene3D" id="3.40.50.300">
    <property type="entry name" value="P-loop containing nucleotide triphosphate hydrolases"/>
    <property type="match status" value="1"/>
</dbReference>
<evidence type="ECO:0000256" key="7">
    <source>
        <dbReference type="ARBA" id="ARBA00022840"/>
    </source>
</evidence>
<dbReference type="NCBIfam" id="TIGR03263">
    <property type="entry name" value="guanyl_kin"/>
    <property type="match status" value="1"/>
</dbReference>
<dbReference type="EC" id="2.7.4.8" evidence="2"/>
<evidence type="ECO:0000256" key="6">
    <source>
        <dbReference type="ARBA" id="ARBA00022777"/>
    </source>
</evidence>
<reference evidence="10 11" key="1">
    <citation type="submission" date="2020-07" db="EMBL/GenBank/DDBJ databases">
        <title>Spirosoma foliorum sp. nov., isolated from the leaves on the Nejang mountain Korea, Republic of.</title>
        <authorList>
            <person name="Ho H."/>
            <person name="Lee Y.-J."/>
            <person name="Nurcahyanto D.-A."/>
            <person name="Kim S.-G."/>
        </authorList>
    </citation>
    <scope>NUCLEOTIDE SEQUENCE [LARGE SCALE GENOMIC DNA]</scope>
    <source>
        <strain evidence="10 11">PL0136</strain>
    </source>
</reference>
<dbReference type="GO" id="GO:0005524">
    <property type="term" value="F:ATP binding"/>
    <property type="evidence" value="ECO:0007669"/>
    <property type="project" value="UniProtKB-KW"/>
</dbReference>
<keyword evidence="11" id="KW-1185">Reference proteome</keyword>
<keyword evidence="6 10" id="KW-0418">Kinase</keyword>
<keyword evidence="5" id="KW-0547">Nucleotide-binding</keyword>
<organism evidence="10 11">
    <name type="scientific">Spirosoma foliorum</name>
    <dbReference type="NCBI Taxonomy" id="2710596"/>
    <lineage>
        <taxon>Bacteria</taxon>
        <taxon>Pseudomonadati</taxon>
        <taxon>Bacteroidota</taxon>
        <taxon>Cytophagia</taxon>
        <taxon>Cytophagales</taxon>
        <taxon>Cytophagaceae</taxon>
        <taxon>Spirosoma</taxon>
    </lineage>
</organism>
<dbReference type="InterPro" id="IPR017665">
    <property type="entry name" value="Guanylate_kinase"/>
</dbReference>
<evidence type="ECO:0000256" key="4">
    <source>
        <dbReference type="ARBA" id="ARBA00022679"/>
    </source>
</evidence>
<dbReference type="SUPFAM" id="SSF52540">
    <property type="entry name" value="P-loop containing nucleoside triphosphate hydrolases"/>
    <property type="match status" value="1"/>
</dbReference>
<keyword evidence="7" id="KW-0067">ATP-binding</keyword>
<dbReference type="KEGG" id="sfol:H3H32_30335"/>
<comment type="similarity">
    <text evidence="1">Belongs to the guanylate kinase family.</text>
</comment>
<dbReference type="PANTHER" id="PTHR23117:SF13">
    <property type="entry name" value="GUANYLATE KINASE"/>
    <property type="match status" value="1"/>
</dbReference>
<evidence type="ECO:0000256" key="1">
    <source>
        <dbReference type="ARBA" id="ARBA00005790"/>
    </source>
</evidence>
<dbReference type="AlphaFoldDB" id="A0A7G5GTI7"/>
<dbReference type="PROSITE" id="PS50052">
    <property type="entry name" value="GUANYLATE_KINASE_2"/>
    <property type="match status" value="1"/>
</dbReference>
<dbReference type="Pfam" id="PF00625">
    <property type="entry name" value="Guanylate_kin"/>
    <property type="match status" value="1"/>
</dbReference>
<proteinExistence type="inferred from homology"/>
<evidence type="ECO:0000313" key="10">
    <source>
        <dbReference type="EMBL" id="QMW02179.1"/>
    </source>
</evidence>
<evidence type="ECO:0000313" key="11">
    <source>
        <dbReference type="Proteomes" id="UP000515369"/>
    </source>
</evidence>
<evidence type="ECO:0000256" key="8">
    <source>
        <dbReference type="ARBA" id="ARBA00030128"/>
    </source>
</evidence>
<dbReference type="Proteomes" id="UP000515369">
    <property type="component" value="Chromosome"/>
</dbReference>
<dbReference type="PANTHER" id="PTHR23117">
    <property type="entry name" value="GUANYLATE KINASE-RELATED"/>
    <property type="match status" value="1"/>
</dbReference>
<feature type="domain" description="Guanylate kinase-like" evidence="9">
    <location>
        <begin position="3"/>
        <end position="184"/>
    </location>
</feature>
<dbReference type="InterPro" id="IPR027417">
    <property type="entry name" value="P-loop_NTPase"/>
</dbReference>
<dbReference type="Gene3D" id="3.30.63.10">
    <property type="entry name" value="Guanylate Kinase phosphate binding domain"/>
    <property type="match status" value="1"/>
</dbReference>
<dbReference type="GO" id="GO:0005829">
    <property type="term" value="C:cytosol"/>
    <property type="evidence" value="ECO:0007669"/>
    <property type="project" value="TreeGrafter"/>
</dbReference>
<gene>
    <name evidence="10" type="primary">gmk</name>
    <name evidence="10" type="ORF">H3H32_30335</name>
</gene>
<dbReference type="SMART" id="SM00072">
    <property type="entry name" value="GuKc"/>
    <property type="match status" value="1"/>
</dbReference>
<dbReference type="InterPro" id="IPR008144">
    <property type="entry name" value="Guanylate_kin-like_dom"/>
</dbReference>
<evidence type="ECO:0000256" key="5">
    <source>
        <dbReference type="ARBA" id="ARBA00022741"/>
    </source>
</evidence>
<protein>
    <recommendedName>
        <fullName evidence="3">Guanylate kinase</fullName>
        <ecNumber evidence="2">2.7.4.8</ecNumber>
    </recommendedName>
    <alternativeName>
        <fullName evidence="8">GMP kinase</fullName>
    </alternativeName>
</protein>
<sequence length="199" mass="22650">MDGKLIIFSAPSGSGKTTIVKHLLAENANLGFSISACTRDRRGRAEENGKDYYFLTPEDFKHKIDADEFVEWEEVYTGAFYGTLKSEIERVWATGKHVLFDVDVQGGLKLKNFYGDKALAVFVKVPDEETLRQRLIGRGSETEESLSRRLFKVHFEMSFQDRFDVILMNDDLETSLQKAQKLVNDFVNENKVPAKATII</sequence>
<evidence type="ECO:0000256" key="3">
    <source>
        <dbReference type="ARBA" id="ARBA00016296"/>
    </source>
</evidence>
<dbReference type="EMBL" id="CP059732">
    <property type="protein sequence ID" value="QMW02179.1"/>
    <property type="molecule type" value="Genomic_DNA"/>
</dbReference>
<evidence type="ECO:0000256" key="2">
    <source>
        <dbReference type="ARBA" id="ARBA00012961"/>
    </source>
</evidence>
<evidence type="ECO:0000259" key="9">
    <source>
        <dbReference type="PROSITE" id="PS50052"/>
    </source>
</evidence>
<name>A0A7G5GTI7_9BACT</name>
<dbReference type="CDD" id="cd00071">
    <property type="entry name" value="GMPK"/>
    <property type="match status" value="1"/>
</dbReference>
<dbReference type="InterPro" id="IPR008145">
    <property type="entry name" value="GK/Ca_channel_bsu"/>
</dbReference>